<reference evidence="1" key="2">
    <citation type="submission" date="2021-12" db="EMBL/GenBank/DDBJ databases">
        <title>Resequencing data analysis of finger millet.</title>
        <authorList>
            <person name="Hatakeyama M."/>
            <person name="Aluri S."/>
            <person name="Balachadran M.T."/>
            <person name="Sivarajan S.R."/>
            <person name="Poveda L."/>
            <person name="Shimizu-Inatsugi R."/>
            <person name="Schlapbach R."/>
            <person name="Sreeman S.M."/>
            <person name="Shimizu K.K."/>
        </authorList>
    </citation>
    <scope>NUCLEOTIDE SEQUENCE</scope>
</reference>
<proteinExistence type="predicted"/>
<evidence type="ECO:0000313" key="2">
    <source>
        <dbReference type="Proteomes" id="UP001054889"/>
    </source>
</evidence>
<dbReference type="AlphaFoldDB" id="A0AAV5DVX7"/>
<gene>
    <name evidence="1" type="primary">gb01458</name>
    <name evidence="1" type="ORF">PR202_gb01458</name>
</gene>
<keyword evidence="2" id="KW-1185">Reference proteome</keyword>
<reference evidence="1" key="1">
    <citation type="journal article" date="2018" name="DNA Res.">
        <title>Multiple hybrid de novo genome assembly of finger millet, an orphan allotetraploid crop.</title>
        <authorList>
            <person name="Hatakeyama M."/>
            <person name="Aluri S."/>
            <person name="Balachadran M.T."/>
            <person name="Sivarajan S.R."/>
            <person name="Patrignani A."/>
            <person name="Gruter S."/>
            <person name="Poveda L."/>
            <person name="Shimizu-Inatsugi R."/>
            <person name="Baeten J."/>
            <person name="Francoijs K.J."/>
            <person name="Nataraja K.N."/>
            <person name="Reddy Y.A.N."/>
            <person name="Phadnis S."/>
            <person name="Ravikumar R.L."/>
            <person name="Schlapbach R."/>
            <person name="Sreeman S.M."/>
            <person name="Shimizu K.K."/>
        </authorList>
    </citation>
    <scope>NUCLEOTIDE SEQUENCE</scope>
</reference>
<dbReference type="EMBL" id="BQKI01000071">
    <property type="protein sequence ID" value="GJN14612.1"/>
    <property type="molecule type" value="Genomic_DNA"/>
</dbReference>
<accession>A0AAV5DVX7</accession>
<dbReference type="InterPro" id="IPR010994">
    <property type="entry name" value="RuvA_2-like"/>
</dbReference>
<organism evidence="1 2">
    <name type="scientific">Eleusine coracana subsp. coracana</name>
    <dbReference type="NCBI Taxonomy" id="191504"/>
    <lineage>
        <taxon>Eukaryota</taxon>
        <taxon>Viridiplantae</taxon>
        <taxon>Streptophyta</taxon>
        <taxon>Embryophyta</taxon>
        <taxon>Tracheophyta</taxon>
        <taxon>Spermatophyta</taxon>
        <taxon>Magnoliopsida</taxon>
        <taxon>Liliopsida</taxon>
        <taxon>Poales</taxon>
        <taxon>Poaceae</taxon>
        <taxon>PACMAD clade</taxon>
        <taxon>Chloridoideae</taxon>
        <taxon>Cynodonteae</taxon>
        <taxon>Eleusininae</taxon>
        <taxon>Eleusine</taxon>
    </lineage>
</organism>
<dbReference type="Proteomes" id="UP001054889">
    <property type="component" value="Unassembled WGS sequence"/>
</dbReference>
<evidence type="ECO:0000313" key="1">
    <source>
        <dbReference type="EMBL" id="GJN14612.1"/>
    </source>
</evidence>
<dbReference type="SUPFAM" id="SSF47781">
    <property type="entry name" value="RuvA domain 2-like"/>
    <property type="match status" value="1"/>
</dbReference>
<protein>
    <submittedName>
        <fullName evidence="1">Uncharacterized protein</fullName>
    </submittedName>
</protein>
<comment type="caution">
    <text evidence="1">The sequence shown here is derived from an EMBL/GenBank/DDBJ whole genome shotgun (WGS) entry which is preliminary data.</text>
</comment>
<sequence length="123" mass="13521">MYIALHPSASPCKVVKKSDSSLRRALSPISSNVNQQTSESDNSSILLEPKTPVVTCNILEKIPAATPLDKFNALGSTLKVGMTLVYFITMEELQQLKGIGVRRAEYILELREDSPKPFKSVSL</sequence>
<name>A0AAV5DVX7_ELECO</name>